<dbReference type="PANTHER" id="PTHR21525:SF9">
    <property type="entry name" value="CHANNEL_COLICIN DOMAIN-CONTAINING PROTEIN"/>
    <property type="match status" value="1"/>
</dbReference>
<evidence type="ECO:0000256" key="1">
    <source>
        <dbReference type="SAM" id="MobiDB-lite"/>
    </source>
</evidence>
<proteinExistence type="predicted"/>
<feature type="region of interest" description="Disordered" evidence="1">
    <location>
        <begin position="592"/>
        <end position="627"/>
    </location>
</feature>
<accession>A0A5E7GCP3</accession>
<evidence type="ECO:0000313" key="3">
    <source>
        <dbReference type="EMBL" id="VVO49669.1"/>
    </source>
</evidence>
<feature type="region of interest" description="Disordered" evidence="1">
    <location>
        <begin position="536"/>
        <end position="564"/>
    </location>
</feature>
<protein>
    <recommendedName>
        <fullName evidence="2">Phage tail tape measure protein domain-containing protein</fullName>
    </recommendedName>
</protein>
<dbReference type="EMBL" id="CABVII010000001">
    <property type="protein sequence ID" value="VVO49669.1"/>
    <property type="molecule type" value="Genomic_DNA"/>
</dbReference>
<feature type="region of interest" description="Disordered" evidence="1">
    <location>
        <begin position="739"/>
        <end position="763"/>
    </location>
</feature>
<dbReference type="RefSeq" id="WP_150783026.1">
    <property type="nucleotide sequence ID" value="NZ_CABVII010000001.1"/>
</dbReference>
<evidence type="ECO:0000313" key="4">
    <source>
        <dbReference type="Proteomes" id="UP000385207"/>
    </source>
</evidence>
<organism evidence="3 4">
    <name type="scientific">Pseudomonas fluorescens</name>
    <dbReference type="NCBI Taxonomy" id="294"/>
    <lineage>
        <taxon>Bacteria</taxon>
        <taxon>Pseudomonadati</taxon>
        <taxon>Pseudomonadota</taxon>
        <taxon>Gammaproteobacteria</taxon>
        <taxon>Pseudomonadales</taxon>
        <taxon>Pseudomonadaceae</taxon>
        <taxon>Pseudomonas</taxon>
    </lineage>
</organism>
<feature type="compositionally biased region" description="Gly residues" evidence="1">
    <location>
        <begin position="592"/>
        <end position="601"/>
    </location>
</feature>
<evidence type="ECO:0000259" key="2">
    <source>
        <dbReference type="Pfam" id="PF10145"/>
    </source>
</evidence>
<dbReference type="PANTHER" id="PTHR21525">
    <property type="entry name" value="MOTILE SPERM PROTEIN"/>
    <property type="match status" value="1"/>
</dbReference>
<name>A0A5E7GCP3_PSEFL</name>
<feature type="domain" description="Phage tail tape measure protein" evidence="2">
    <location>
        <begin position="174"/>
        <end position="372"/>
    </location>
</feature>
<dbReference type="AlphaFoldDB" id="A0A5E7GCP3"/>
<sequence length="832" mass="86335">MANKMALGLVIGGAVSSTVGAAFRDVENRVKTLSDKGKKARVLQSSIGETMRLRDEWKKAHDAGEKGAAGLLRRLENNLTVLRKEGIEVGRLAREYERLGRAGRSAELQAKGHGQIDQGKQALRNGIAQATVGTGLVAIPIKVSADYQAIIRDIAIKAGVAKTDQEAQMSRRVIQTSQDVGMGRNDVADVVNQLVGAGMELRQALEFAPVAAKFVVGQGSNGVDTAKMIYALQSNAKITDPKQLEKALEAVAFQGQAGSFEASDMARWFPELLAGMQKQGITGMDAVTQLGSMLQVQMKTAGSADEAANNLKNWMEKIGSGDVVKAYKDAGIDYQKSLNDGIQNGMSTLEASFGLAKKYIETTDPKKAREMAEATAKINKETDPAKAKEMLGNLEQMLRTGDIFADMQVKSALAAYVQNKALYDQLKKDAGNASGILDKNLAERRDTSSQKWSEALQAGNDALRSVGDAIRPATDALASGLTSAAKGITSISDASPLLVMGLTGLGASALAAMTVLKTIKIGQGVFNVGRGRLGARDGGAPDADSPATPAGARRDPVDTGRTVLDALGGGTPGEAAGAAHIQKVFVVNAGDFGGPGAGGGSRRAPRRSRRPGSPPPPPAAPSSSAGLGFRDVVGTVGKLGKALPGEAVIEAGIKAFETFNTAKTDDEKGEGYGAAAGGLAGTMAGAAAGAAIGSVVPILGTAVGGMVGAMLGAMGGESLGAMLGKSTFAKSLLGSESAPGDVVRSMTAPAGPPPPPSPLLLKPEIKPAPIEQKITFAPHMPITIEGDVKDPAELTRRLDTMLQDRFRDFSRELEDSARRANARQLYDSPHVG</sequence>
<gene>
    <name evidence="3" type="ORF">PS862_00245</name>
</gene>
<dbReference type="InterPro" id="IPR010090">
    <property type="entry name" value="Phage_tape_meas"/>
</dbReference>
<feature type="compositionally biased region" description="Low complexity" evidence="1">
    <location>
        <begin position="538"/>
        <end position="551"/>
    </location>
</feature>
<reference evidence="3 4" key="1">
    <citation type="submission" date="2019-09" db="EMBL/GenBank/DDBJ databases">
        <authorList>
            <person name="Chandra G."/>
            <person name="Truman W A."/>
        </authorList>
    </citation>
    <scope>NUCLEOTIDE SEQUENCE [LARGE SCALE GENOMIC DNA]</scope>
    <source>
        <strain evidence="3">PS862</strain>
    </source>
</reference>
<dbReference type="Proteomes" id="UP000385207">
    <property type="component" value="Unassembled WGS sequence"/>
</dbReference>
<dbReference type="OrthoDB" id="8019720at2"/>
<dbReference type="Pfam" id="PF10145">
    <property type="entry name" value="PhageMin_Tail"/>
    <property type="match status" value="1"/>
</dbReference>